<keyword evidence="1" id="KW-0472">Membrane</keyword>
<dbReference type="InterPro" id="IPR046094">
    <property type="entry name" value="DUF6112"/>
</dbReference>
<organism evidence="2">
    <name type="scientific">freshwater metagenome</name>
    <dbReference type="NCBI Taxonomy" id="449393"/>
    <lineage>
        <taxon>unclassified sequences</taxon>
        <taxon>metagenomes</taxon>
        <taxon>ecological metagenomes</taxon>
    </lineage>
</organism>
<name>A0A6J6WDQ6_9ZZZZ</name>
<gene>
    <name evidence="2" type="ORF">UFOPK2958_00674</name>
</gene>
<dbReference type="Pfam" id="PF19607">
    <property type="entry name" value="DUF6112"/>
    <property type="match status" value="1"/>
</dbReference>
<evidence type="ECO:0000256" key="1">
    <source>
        <dbReference type="SAM" id="Phobius"/>
    </source>
</evidence>
<feature type="transmembrane region" description="Helical" evidence="1">
    <location>
        <begin position="65"/>
        <end position="87"/>
    </location>
</feature>
<proteinExistence type="predicted"/>
<reference evidence="2" key="1">
    <citation type="submission" date="2020-05" db="EMBL/GenBank/DDBJ databases">
        <authorList>
            <person name="Chiriac C."/>
            <person name="Salcher M."/>
            <person name="Ghai R."/>
            <person name="Kavagutti S V."/>
        </authorList>
    </citation>
    <scope>NUCLEOTIDE SEQUENCE</scope>
</reference>
<protein>
    <submittedName>
        <fullName evidence="2">Unannotated protein</fullName>
    </submittedName>
</protein>
<evidence type="ECO:0000313" key="2">
    <source>
        <dbReference type="EMBL" id="CAB4783181.1"/>
    </source>
</evidence>
<accession>A0A6J6WDQ6</accession>
<dbReference type="EMBL" id="CAFAAB010000062">
    <property type="protein sequence ID" value="CAB4783181.1"/>
    <property type="molecule type" value="Genomic_DNA"/>
</dbReference>
<feature type="transmembrane region" description="Helical" evidence="1">
    <location>
        <begin position="28"/>
        <end position="53"/>
    </location>
</feature>
<keyword evidence="1" id="KW-0812">Transmembrane</keyword>
<sequence length="94" mass="9616">MRFADVHLTPSPTALPGSAVLQQFANGLAAWALVGALVAFVVGAAMWALGSHAQNMHQSSTGRRAVFTSVAAAILIGAAPTIVNFFFHAGGAVR</sequence>
<keyword evidence="1" id="KW-1133">Transmembrane helix</keyword>
<dbReference type="AlphaFoldDB" id="A0A6J6WDQ6"/>